<dbReference type="PANTHER" id="PTHR11860">
    <property type="entry name" value="POLYMERIC-IMMUNOGLOBULIN RECEPTOR"/>
    <property type="match status" value="1"/>
</dbReference>
<feature type="chain" id="PRO_5027538355" evidence="6">
    <location>
        <begin position="21"/>
        <end position="768"/>
    </location>
</feature>
<evidence type="ECO:0000256" key="5">
    <source>
        <dbReference type="SAM" id="Phobius"/>
    </source>
</evidence>
<evidence type="ECO:0000256" key="2">
    <source>
        <dbReference type="ARBA" id="ARBA00022692"/>
    </source>
</evidence>
<evidence type="ECO:0000256" key="6">
    <source>
        <dbReference type="SAM" id="SignalP"/>
    </source>
</evidence>
<dbReference type="InterPro" id="IPR013106">
    <property type="entry name" value="Ig_V-set"/>
</dbReference>
<keyword evidence="2 5" id="KW-0812">Transmembrane</keyword>
<dbReference type="SMART" id="SM00409">
    <property type="entry name" value="IG"/>
    <property type="match status" value="4"/>
</dbReference>
<evidence type="ECO:0000313" key="8">
    <source>
        <dbReference type="Proteomes" id="UP000515152"/>
    </source>
</evidence>
<accession>A0A6P8F1Y0</accession>
<feature type="domain" description="Immunoglobulin" evidence="7">
    <location>
        <begin position="22"/>
        <end position="115"/>
    </location>
</feature>
<dbReference type="AlphaFoldDB" id="A0A6P8F1Y0"/>
<feature type="transmembrane region" description="Helical" evidence="5">
    <location>
        <begin position="434"/>
        <end position="454"/>
    </location>
</feature>
<dbReference type="OrthoDB" id="8442846at2759"/>
<name>A0A6P8F1Y0_CLUHA</name>
<feature type="region of interest" description="Disordered" evidence="4">
    <location>
        <begin position="601"/>
        <end position="668"/>
    </location>
</feature>
<proteinExistence type="predicted"/>
<dbReference type="SUPFAM" id="SSF48726">
    <property type="entry name" value="Immunoglobulin"/>
    <property type="match status" value="4"/>
</dbReference>
<comment type="subcellular location">
    <subcellularLocation>
        <location evidence="1">Membrane</location>
    </subcellularLocation>
</comment>
<sequence>MEQIVFHALCLISVLGRSAGGSVPVKGFTGGGIAIFCKFDDQHKGKPKYFCKGDALTCPHNRLTHVNNSRFVQYENVHGDYLTALLTNLTSEDSGTYHCAAEDGHLNTGINLNVKQGDCCDTPITVIGYEGKNVNIHCKFPVESKSNIKHFCKQHENFIETDLIESKPSLTSAKYSLPDHKTENSFTVTIHDLEGKDAGTYWCGVRTGGENIALTTQIDLQITVQVKGFTSGGIVIICKFDDQDQRRQRYFCKGNATTCPSNLVTQDSDSRLYQYRNVLGNYLTVLITNLTSEDAGTYHCAEDGKSLTEVHLSIEEGDCCGQPITVTGDVGGNVTIQCKYPVEFTNNTKHFCRHHKDSIKLDLLETKPLQTNLKYSLSDDKSGNVFTVTIYNLKLKHVGEYWCGVSSGGSSVALITKVELQIPAPAENTKKAPVLLVLVVTALVLVVTLFLCYARRQRRKRDRSNGMTEDHQENPDPDRIYEEIDDIGLPLRPLPMRRCTNATVDNTDDPTYYTTAQLPTIPCDDPTYYTIQSPLDVSGDAGLHLLSMETHTVYTTAQLPTIPCDVPTYLNIQSLTHTSGDMVLNTGTDETNSTVSTVYASAQGPIDPGRGPPQGTDQMDKATHSPTHTSDNTDYSMASDQMDKAIHSPTHTSDNTVYSTASDPTNPKMNTVYVTAGFSTSTNEGATDPDVLVPTNPSNDPAMCAEHVPLKANDDPTQLTAPDKTSQPENSDQFVPPDTTHTELHTSQLPISNKDPLYSNVKVPTNPR</sequence>
<feature type="compositionally biased region" description="Polar residues" evidence="4">
    <location>
        <begin position="649"/>
        <end position="668"/>
    </location>
</feature>
<feature type="compositionally biased region" description="Polar residues" evidence="4">
    <location>
        <begin position="624"/>
        <end position="639"/>
    </location>
</feature>
<dbReference type="Gene3D" id="2.60.40.10">
    <property type="entry name" value="Immunoglobulins"/>
    <property type="match status" value="4"/>
</dbReference>
<dbReference type="InterPro" id="IPR013783">
    <property type="entry name" value="Ig-like_fold"/>
</dbReference>
<dbReference type="InterPro" id="IPR036179">
    <property type="entry name" value="Ig-like_dom_sf"/>
</dbReference>
<evidence type="ECO:0000256" key="1">
    <source>
        <dbReference type="ARBA" id="ARBA00004370"/>
    </source>
</evidence>
<organism evidence="8 9">
    <name type="scientific">Clupea harengus</name>
    <name type="common">Atlantic herring</name>
    <dbReference type="NCBI Taxonomy" id="7950"/>
    <lineage>
        <taxon>Eukaryota</taxon>
        <taxon>Metazoa</taxon>
        <taxon>Chordata</taxon>
        <taxon>Craniata</taxon>
        <taxon>Vertebrata</taxon>
        <taxon>Euteleostomi</taxon>
        <taxon>Actinopterygii</taxon>
        <taxon>Neopterygii</taxon>
        <taxon>Teleostei</taxon>
        <taxon>Clupei</taxon>
        <taxon>Clupeiformes</taxon>
        <taxon>Clupeoidei</taxon>
        <taxon>Clupeidae</taxon>
        <taxon>Clupea</taxon>
    </lineage>
</organism>
<feature type="domain" description="Immunoglobulin" evidence="7">
    <location>
        <begin position="123"/>
        <end position="221"/>
    </location>
</feature>
<keyword evidence="3 5" id="KW-0472">Membrane</keyword>
<dbReference type="InterPro" id="IPR003599">
    <property type="entry name" value="Ig_sub"/>
</dbReference>
<evidence type="ECO:0000256" key="3">
    <source>
        <dbReference type="ARBA" id="ARBA00023136"/>
    </source>
</evidence>
<feature type="region of interest" description="Disordered" evidence="4">
    <location>
        <begin position="461"/>
        <end position="481"/>
    </location>
</feature>
<dbReference type="InterPro" id="IPR050671">
    <property type="entry name" value="CD300_family_receptors"/>
</dbReference>
<dbReference type="GO" id="GO:0005886">
    <property type="term" value="C:plasma membrane"/>
    <property type="evidence" value="ECO:0007669"/>
    <property type="project" value="TreeGrafter"/>
</dbReference>
<feature type="compositionally biased region" description="Basic and acidic residues" evidence="4">
    <location>
        <begin position="468"/>
        <end position="481"/>
    </location>
</feature>
<dbReference type="PANTHER" id="PTHR11860:SF111">
    <property type="entry name" value="IMMUNOGLOBULIN SUBTYPE DOMAIN-CONTAINING PROTEIN"/>
    <property type="match status" value="1"/>
</dbReference>
<dbReference type="GeneID" id="105897578"/>
<evidence type="ECO:0000256" key="4">
    <source>
        <dbReference type="SAM" id="MobiDB-lite"/>
    </source>
</evidence>
<feature type="domain" description="Immunoglobulin" evidence="7">
    <location>
        <begin position="223"/>
        <end position="315"/>
    </location>
</feature>
<feature type="compositionally biased region" description="Polar residues" evidence="4">
    <location>
        <begin position="715"/>
        <end position="733"/>
    </location>
</feature>
<keyword evidence="5" id="KW-1133">Transmembrane helix</keyword>
<dbReference type="Pfam" id="PF07686">
    <property type="entry name" value="V-set"/>
    <property type="match status" value="2"/>
</dbReference>
<dbReference type="RefSeq" id="XP_031418226.1">
    <property type="nucleotide sequence ID" value="XM_031562366.2"/>
</dbReference>
<feature type="region of interest" description="Disordered" evidence="4">
    <location>
        <begin position="680"/>
        <end position="768"/>
    </location>
</feature>
<reference evidence="9" key="1">
    <citation type="submission" date="2025-08" db="UniProtKB">
        <authorList>
            <consortium name="RefSeq"/>
        </authorList>
    </citation>
    <scope>IDENTIFICATION</scope>
</reference>
<feature type="signal peptide" evidence="6">
    <location>
        <begin position="1"/>
        <end position="20"/>
    </location>
</feature>
<dbReference type="GO" id="GO:0004888">
    <property type="term" value="F:transmembrane signaling receptor activity"/>
    <property type="evidence" value="ECO:0007669"/>
    <property type="project" value="TreeGrafter"/>
</dbReference>
<dbReference type="Proteomes" id="UP000515152">
    <property type="component" value="Chromosome 24"/>
</dbReference>
<feature type="domain" description="Immunoglobulin" evidence="7">
    <location>
        <begin position="323"/>
        <end position="421"/>
    </location>
</feature>
<dbReference type="KEGG" id="char:105897578"/>
<evidence type="ECO:0000259" key="7">
    <source>
        <dbReference type="SMART" id="SM00409"/>
    </source>
</evidence>
<keyword evidence="6" id="KW-0732">Signal</keyword>
<evidence type="ECO:0000313" key="9">
    <source>
        <dbReference type="RefSeq" id="XP_031418226.1"/>
    </source>
</evidence>
<protein>
    <submittedName>
        <fullName evidence="9">Uncharacterized protein LOC105897578</fullName>
    </submittedName>
</protein>
<gene>
    <name evidence="9" type="primary">LOC105897578</name>
</gene>
<keyword evidence="8" id="KW-1185">Reference proteome</keyword>